<gene>
    <name evidence="3" type="primary">LOC104592880</name>
</gene>
<dbReference type="PANTHER" id="PTHR31198:SF1">
    <property type="entry name" value="CENTROSOMAL AT-AC SPLICING FACTOR"/>
    <property type="match status" value="1"/>
</dbReference>
<dbReference type="AlphaFoldDB" id="A0A1U7ZR99"/>
<dbReference type="OMA" id="MIQDEYT"/>
<dbReference type="KEGG" id="nnu:104592880"/>
<name>A0A1U7ZR99_NELNU</name>
<dbReference type="eggNOG" id="ENOG502QS8B">
    <property type="taxonomic scope" value="Eukaryota"/>
</dbReference>
<dbReference type="RefSeq" id="XP_010250709.1">
    <property type="nucleotide sequence ID" value="XM_010252407.2"/>
</dbReference>
<evidence type="ECO:0000313" key="2">
    <source>
        <dbReference type="Proteomes" id="UP000189703"/>
    </source>
</evidence>
<keyword evidence="2" id="KW-1185">Reference proteome</keyword>
<dbReference type="Proteomes" id="UP000189703">
    <property type="component" value="Unplaced"/>
</dbReference>
<proteinExistence type="predicted"/>
<dbReference type="InterPro" id="IPR028015">
    <property type="entry name" value="CCDC84-like"/>
</dbReference>
<reference evidence="3" key="1">
    <citation type="submission" date="2025-08" db="UniProtKB">
        <authorList>
            <consortium name="RefSeq"/>
        </authorList>
    </citation>
    <scope>IDENTIFICATION</scope>
</reference>
<dbReference type="OrthoDB" id="1892805at2759"/>
<evidence type="ECO:0000256" key="1">
    <source>
        <dbReference type="SAM" id="MobiDB-lite"/>
    </source>
</evidence>
<organism evidence="2 3">
    <name type="scientific">Nelumbo nucifera</name>
    <name type="common">Sacred lotus</name>
    <dbReference type="NCBI Taxonomy" id="4432"/>
    <lineage>
        <taxon>Eukaryota</taxon>
        <taxon>Viridiplantae</taxon>
        <taxon>Streptophyta</taxon>
        <taxon>Embryophyta</taxon>
        <taxon>Tracheophyta</taxon>
        <taxon>Spermatophyta</taxon>
        <taxon>Magnoliopsida</taxon>
        <taxon>Proteales</taxon>
        <taxon>Nelumbonaceae</taxon>
        <taxon>Nelumbo</taxon>
    </lineage>
</organism>
<dbReference type="InParanoid" id="A0A1U7ZR99"/>
<dbReference type="FunCoup" id="A0A1U7ZR99">
    <property type="interactions" value="2058"/>
</dbReference>
<accession>A0A1U7ZR99</accession>
<dbReference type="STRING" id="4432.A0A1U7ZR99"/>
<feature type="compositionally biased region" description="Polar residues" evidence="1">
    <location>
        <begin position="1"/>
        <end position="13"/>
    </location>
</feature>
<sequence length="474" mass="54053">MEGLQQQQQQSKRNPMPNNEKMTKKNKKNNKTNKFEFCKVCNLNHDQGRRHIYFPNHIKSLSSYLSRFHKKLSDVRFFLKNPSLLRPEHAPRNRLWCVFCDSDIEELDSLFACGNAITHFASAEHLKNLNYFLWKYGGGMDRVDSFRISDEDVSKWEKKCESLKSFASSSSEGSYGPSLGPWKDIQNKHCCENTDSNEKNKVKSFKFSFSNSVLPLQCSTKERYQVSHPETNEIASAGLFSYNATSLPLSTEDNMHNWGMHLNKSTSMDLTASTCDPVYSGNQHSLVENSWKCSVDWSLSSEGVDRMGNGKSSNHVLQNLTQVFPLLLEESKGNVHTGAPPPWFEKNEENELNFQVDIGSNTNSLASSSSKSRMSGKLNPKRVGAAWAEKRKIEIEMEKRGEIVSSSCDTDWLPNFGRVWQSGTRKESRKEFEMEKHKLLKVECLSEGTIKLQPYISKRMRKDTGQFEGPADCS</sequence>
<evidence type="ECO:0000313" key="3">
    <source>
        <dbReference type="RefSeq" id="XP_010250709.1"/>
    </source>
</evidence>
<dbReference type="GeneID" id="104592880"/>
<protein>
    <submittedName>
        <fullName evidence="3">TITAN-like protein isoform X1</fullName>
    </submittedName>
</protein>
<dbReference type="PANTHER" id="PTHR31198">
    <property type="entry name" value="COILED-COIL DOMAIN-CONTAINING PROTEIN 84"/>
    <property type="match status" value="1"/>
</dbReference>
<dbReference type="Pfam" id="PF14968">
    <property type="entry name" value="CCDC84"/>
    <property type="match status" value="1"/>
</dbReference>
<feature type="region of interest" description="Disordered" evidence="1">
    <location>
        <begin position="1"/>
        <end position="28"/>
    </location>
</feature>